<dbReference type="InterPro" id="IPR009078">
    <property type="entry name" value="Ferritin-like_SF"/>
</dbReference>
<comment type="caution">
    <text evidence="2">The sequence shown here is derived from an EMBL/GenBank/DDBJ whole genome shotgun (WGS) entry which is preliminary data.</text>
</comment>
<evidence type="ECO:0000259" key="1">
    <source>
        <dbReference type="Pfam" id="PF02915"/>
    </source>
</evidence>
<dbReference type="CDD" id="cd01048">
    <property type="entry name" value="Ferritin_like_AB2"/>
    <property type="match status" value="1"/>
</dbReference>
<dbReference type="Gene3D" id="6.10.140.1960">
    <property type="match status" value="1"/>
</dbReference>
<dbReference type="EMBL" id="WMEZ01000001">
    <property type="protein sequence ID" value="MYL48066.1"/>
    <property type="molecule type" value="Genomic_DNA"/>
</dbReference>
<dbReference type="Gene3D" id="1.20.1260.10">
    <property type="match status" value="1"/>
</dbReference>
<dbReference type="GO" id="GO:0046872">
    <property type="term" value="F:metal ion binding"/>
    <property type="evidence" value="ECO:0007669"/>
    <property type="project" value="InterPro"/>
</dbReference>
<evidence type="ECO:0000313" key="2">
    <source>
        <dbReference type="EMBL" id="MYL48066.1"/>
    </source>
</evidence>
<dbReference type="InterPro" id="IPR012347">
    <property type="entry name" value="Ferritin-like"/>
</dbReference>
<accession>A0A845E1I3</accession>
<organism evidence="2 3">
    <name type="scientific">Halobacillus litoralis</name>
    <dbReference type="NCBI Taxonomy" id="45668"/>
    <lineage>
        <taxon>Bacteria</taxon>
        <taxon>Bacillati</taxon>
        <taxon>Bacillota</taxon>
        <taxon>Bacilli</taxon>
        <taxon>Bacillales</taxon>
        <taxon>Bacillaceae</taxon>
        <taxon>Halobacillus</taxon>
    </lineage>
</organism>
<gene>
    <name evidence="2" type="ORF">GLV98_01155</name>
</gene>
<evidence type="ECO:0000313" key="3">
    <source>
        <dbReference type="Proteomes" id="UP000447393"/>
    </source>
</evidence>
<reference evidence="2 3" key="1">
    <citation type="submission" date="2019-11" db="EMBL/GenBank/DDBJ databases">
        <title>Genome sequences of 17 halophilic strains isolated from different environments.</title>
        <authorList>
            <person name="Furrow R.E."/>
        </authorList>
    </citation>
    <scope>NUCLEOTIDE SEQUENCE [LARGE SCALE GENOMIC DNA]</scope>
    <source>
        <strain evidence="2 3">22505_10_Sand</strain>
    </source>
</reference>
<dbReference type="InterPro" id="IPR003251">
    <property type="entry name" value="Rr_diiron-bd_dom"/>
</dbReference>
<dbReference type="CDD" id="cd00657">
    <property type="entry name" value="Ferritin_like"/>
    <property type="match status" value="1"/>
</dbReference>
<dbReference type="InterPro" id="IPR019243">
    <property type="entry name" value="DUF2202"/>
</dbReference>
<feature type="domain" description="Rubrerythrin diiron-binding" evidence="1">
    <location>
        <begin position="112"/>
        <end position="161"/>
    </location>
</feature>
<dbReference type="OrthoDB" id="573482at2"/>
<dbReference type="Pfam" id="PF02915">
    <property type="entry name" value="Rubrerythrin"/>
    <property type="match status" value="1"/>
</dbReference>
<dbReference type="Gene3D" id="1.20.5.420">
    <property type="entry name" value="Immunoglobulin FC, subunit C"/>
    <property type="match status" value="1"/>
</dbReference>
<dbReference type="SUPFAM" id="SSF47240">
    <property type="entry name" value="Ferritin-like"/>
    <property type="match status" value="2"/>
</dbReference>
<sequence>MTSKRRLDSLYRNQYGYTFNPYGYDGYFRIQNDQSLVKDMERAINGEYSAIACYNKLADLAPTQQARQQIYEIRQDEIRHYEAFTNIYKQLTGKQPSPKITEPCPDQYRDGIEAAFVDEQKTTDFYYEIERKAQDLSIKETFRQAAADEQNHAVWFLYFLSFPKRDRGQIRQQGYGATGALSASTLTLADMLTYAIQDEYLAQARYEDIRREFGDIQTFVRIQEAEKRHISALNTLFTRYQIPIPSDDASQYVSTPDSVKAAYAAGVQGEIENISMYEKFLLYDLPEDVRTVFTQLRNASLNHLAAFRRGLARFEES</sequence>
<proteinExistence type="predicted"/>
<protein>
    <submittedName>
        <fullName evidence="2">DUF2202 domain-containing protein</fullName>
    </submittedName>
</protein>
<name>A0A845E1I3_9BACI</name>
<dbReference type="AlphaFoldDB" id="A0A845E1I3"/>
<dbReference type="GO" id="GO:0016491">
    <property type="term" value="F:oxidoreductase activity"/>
    <property type="evidence" value="ECO:0007669"/>
    <property type="project" value="InterPro"/>
</dbReference>
<dbReference type="Proteomes" id="UP000447393">
    <property type="component" value="Unassembled WGS sequence"/>
</dbReference>